<dbReference type="Gene3D" id="1.10.3720.10">
    <property type="entry name" value="MetI-like"/>
    <property type="match status" value="1"/>
</dbReference>
<evidence type="ECO:0000259" key="8">
    <source>
        <dbReference type="PROSITE" id="PS50928"/>
    </source>
</evidence>
<protein>
    <submittedName>
        <fullName evidence="9">Peptide/nickel transport system permease protein</fullName>
    </submittedName>
</protein>
<keyword evidence="4 7" id="KW-0812">Transmembrane</keyword>
<proteinExistence type="inferred from homology"/>
<dbReference type="PANTHER" id="PTHR43163">
    <property type="entry name" value="DIPEPTIDE TRANSPORT SYSTEM PERMEASE PROTEIN DPPB-RELATED"/>
    <property type="match status" value="1"/>
</dbReference>
<dbReference type="GO" id="GO:0005886">
    <property type="term" value="C:plasma membrane"/>
    <property type="evidence" value="ECO:0007669"/>
    <property type="project" value="UniProtKB-SubCell"/>
</dbReference>
<dbReference type="GO" id="GO:0071916">
    <property type="term" value="F:dipeptide transmembrane transporter activity"/>
    <property type="evidence" value="ECO:0007669"/>
    <property type="project" value="TreeGrafter"/>
</dbReference>
<dbReference type="RefSeq" id="WP_092733846.1">
    <property type="nucleotide sequence ID" value="NZ_FNEW01000005.1"/>
</dbReference>
<dbReference type="InterPro" id="IPR045621">
    <property type="entry name" value="BPD_transp_1_N"/>
</dbReference>
<dbReference type="CDD" id="cd06261">
    <property type="entry name" value="TM_PBP2"/>
    <property type="match status" value="1"/>
</dbReference>
<dbReference type="SUPFAM" id="SSF161098">
    <property type="entry name" value="MetI-like"/>
    <property type="match status" value="1"/>
</dbReference>
<evidence type="ECO:0000313" key="10">
    <source>
        <dbReference type="Proteomes" id="UP000198917"/>
    </source>
</evidence>
<dbReference type="Pfam" id="PF19300">
    <property type="entry name" value="BPD_transp_1_N"/>
    <property type="match status" value="1"/>
</dbReference>
<dbReference type="InterPro" id="IPR035906">
    <property type="entry name" value="MetI-like_sf"/>
</dbReference>
<feature type="transmembrane region" description="Helical" evidence="7">
    <location>
        <begin position="281"/>
        <end position="307"/>
    </location>
</feature>
<feature type="transmembrane region" description="Helical" evidence="7">
    <location>
        <begin position="95"/>
        <end position="118"/>
    </location>
</feature>
<reference evidence="9 10" key="1">
    <citation type="submission" date="2016-10" db="EMBL/GenBank/DDBJ databases">
        <authorList>
            <person name="Varghese N."/>
            <person name="Submissions S."/>
        </authorList>
    </citation>
    <scope>NUCLEOTIDE SEQUENCE [LARGE SCALE GENOMIC DNA]</scope>
    <source>
        <strain evidence="9 10">PDC82</strain>
    </source>
</reference>
<sequence>MLAVLIRRLVSLIITLFAVSLIIYVVMGLLPGDPAAIMLGTSASPDTLAALQKQMGLDQPLPLRYLHWLAGVFRGDLGQSYTYGVPVAGLIIERLAVTLPLALLAICLSVTIAIPLGVAAAKNRNGALDFVAGLFSHVGIAVPGFWVGLLLIIVFSTTLGWMPSGGFPGWSPSFSAGLVALVLPAIALALSQAGVLTRVCRSAVLEVMNEDFVRTARAKGLSERVALWRHAVPNAMIPVVTMIGLQFTFLIAGAVLVENVFNLPGLGRLAYQALTQRDIVVMQSVVLFFSALVIIMNFVVDIAYLFIDPRLRASAR</sequence>
<dbReference type="EMBL" id="FNEW01000005">
    <property type="protein sequence ID" value="SDK17131.1"/>
    <property type="molecule type" value="Genomic_DNA"/>
</dbReference>
<evidence type="ECO:0000256" key="6">
    <source>
        <dbReference type="ARBA" id="ARBA00023136"/>
    </source>
</evidence>
<organism evidence="9 10">
    <name type="scientific">Agrobacterium fabrum</name>
    <dbReference type="NCBI Taxonomy" id="1176649"/>
    <lineage>
        <taxon>Bacteria</taxon>
        <taxon>Pseudomonadati</taxon>
        <taxon>Pseudomonadota</taxon>
        <taxon>Alphaproteobacteria</taxon>
        <taxon>Hyphomicrobiales</taxon>
        <taxon>Rhizobiaceae</taxon>
        <taxon>Rhizobium/Agrobacterium group</taxon>
        <taxon>Agrobacterium</taxon>
        <taxon>Agrobacterium tumefaciens complex</taxon>
    </lineage>
</organism>
<feature type="transmembrane region" description="Helical" evidence="7">
    <location>
        <begin position="9"/>
        <end position="30"/>
    </location>
</feature>
<comment type="subcellular location">
    <subcellularLocation>
        <location evidence="1 7">Cell membrane</location>
        <topology evidence="1 7">Multi-pass membrane protein</topology>
    </subcellularLocation>
</comment>
<evidence type="ECO:0000256" key="4">
    <source>
        <dbReference type="ARBA" id="ARBA00022692"/>
    </source>
</evidence>
<comment type="caution">
    <text evidence="9">The sequence shown here is derived from an EMBL/GenBank/DDBJ whole genome shotgun (WGS) entry which is preliminary data.</text>
</comment>
<name>A0A7Z7BQR8_9HYPH</name>
<evidence type="ECO:0000256" key="5">
    <source>
        <dbReference type="ARBA" id="ARBA00022989"/>
    </source>
</evidence>
<dbReference type="PROSITE" id="PS50928">
    <property type="entry name" value="ABC_TM1"/>
    <property type="match status" value="1"/>
</dbReference>
<feature type="transmembrane region" description="Helical" evidence="7">
    <location>
        <begin position="130"/>
        <end position="154"/>
    </location>
</feature>
<feature type="transmembrane region" description="Helical" evidence="7">
    <location>
        <begin position="239"/>
        <end position="261"/>
    </location>
</feature>
<accession>A0A7Z7BQR8</accession>
<evidence type="ECO:0000256" key="7">
    <source>
        <dbReference type="RuleBase" id="RU363032"/>
    </source>
</evidence>
<comment type="similarity">
    <text evidence="7">Belongs to the binding-protein-dependent transport system permease family.</text>
</comment>
<gene>
    <name evidence="9" type="ORF">SAMN05428983_4067</name>
</gene>
<dbReference type="Proteomes" id="UP000198917">
    <property type="component" value="Unassembled WGS sequence"/>
</dbReference>
<feature type="transmembrane region" description="Helical" evidence="7">
    <location>
        <begin position="174"/>
        <end position="196"/>
    </location>
</feature>
<feature type="domain" description="ABC transmembrane type-1" evidence="8">
    <location>
        <begin position="95"/>
        <end position="300"/>
    </location>
</feature>
<keyword evidence="3" id="KW-1003">Cell membrane</keyword>
<evidence type="ECO:0000256" key="1">
    <source>
        <dbReference type="ARBA" id="ARBA00004651"/>
    </source>
</evidence>
<evidence type="ECO:0000313" key="9">
    <source>
        <dbReference type="EMBL" id="SDK17131.1"/>
    </source>
</evidence>
<evidence type="ECO:0000256" key="2">
    <source>
        <dbReference type="ARBA" id="ARBA00022448"/>
    </source>
</evidence>
<keyword evidence="2 7" id="KW-0813">Transport</keyword>
<keyword evidence="5 7" id="KW-1133">Transmembrane helix</keyword>
<evidence type="ECO:0000256" key="3">
    <source>
        <dbReference type="ARBA" id="ARBA00022475"/>
    </source>
</evidence>
<keyword evidence="6 7" id="KW-0472">Membrane</keyword>
<dbReference type="Pfam" id="PF00528">
    <property type="entry name" value="BPD_transp_1"/>
    <property type="match status" value="1"/>
</dbReference>
<dbReference type="AlphaFoldDB" id="A0A7Z7BQR8"/>
<dbReference type="InterPro" id="IPR000515">
    <property type="entry name" value="MetI-like"/>
</dbReference>
<dbReference type="PANTHER" id="PTHR43163:SF6">
    <property type="entry name" value="DIPEPTIDE TRANSPORT SYSTEM PERMEASE PROTEIN DPPB-RELATED"/>
    <property type="match status" value="1"/>
</dbReference>